<feature type="non-terminal residue" evidence="2">
    <location>
        <position position="209"/>
    </location>
</feature>
<sequence>IKFLTQCMPECHPVDLSQLWFWTYRSFPLAFIDPPSLIAQWGIPQRGQPDNAITILQLTLLLPVRYCLTCDMDQQYELKSKEQLYAYLYDCNGFKSVQYLTYYSDGTTCGMTFRPSYYSRHGMHFYYTTDKGMSDKYFQVSQHYFMSHAMAHQHNMLQMLGHLSVFTMVNSYNSSFATGGEPNVFPDEKFGPQLSAHICLHGLDIHHLL</sequence>
<dbReference type="InterPro" id="IPR041539">
    <property type="entry name" value="CxC5"/>
</dbReference>
<organism evidence="2 3">
    <name type="scientific">Cronartium quercuum f. sp. fusiforme G11</name>
    <dbReference type="NCBI Taxonomy" id="708437"/>
    <lineage>
        <taxon>Eukaryota</taxon>
        <taxon>Fungi</taxon>
        <taxon>Dikarya</taxon>
        <taxon>Basidiomycota</taxon>
        <taxon>Pucciniomycotina</taxon>
        <taxon>Pucciniomycetes</taxon>
        <taxon>Pucciniales</taxon>
        <taxon>Coleosporiaceae</taxon>
        <taxon>Cronartium</taxon>
    </lineage>
</organism>
<proteinExistence type="predicted"/>
<feature type="domain" description="CxC5 like cysteine cluster associated with KDZ" evidence="1">
    <location>
        <begin position="58"/>
        <end position="176"/>
    </location>
</feature>
<dbReference type="OrthoDB" id="10633283at2759"/>
<feature type="non-terminal residue" evidence="2">
    <location>
        <position position="1"/>
    </location>
</feature>
<evidence type="ECO:0000313" key="2">
    <source>
        <dbReference type="EMBL" id="KAG0149434.1"/>
    </source>
</evidence>
<gene>
    <name evidence="2" type="ORF">CROQUDRAFT_14052</name>
</gene>
<dbReference type="AlphaFoldDB" id="A0A9P6NSI4"/>
<keyword evidence="3" id="KW-1185">Reference proteome</keyword>
<reference evidence="2" key="1">
    <citation type="submission" date="2013-11" db="EMBL/GenBank/DDBJ databases">
        <title>Genome sequence of the fusiform rust pathogen reveals effectors for host alternation and coevolution with pine.</title>
        <authorList>
            <consortium name="DOE Joint Genome Institute"/>
            <person name="Smith K."/>
            <person name="Pendleton A."/>
            <person name="Kubisiak T."/>
            <person name="Anderson C."/>
            <person name="Salamov A."/>
            <person name="Aerts A."/>
            <person name="Riley R."/>
            <person name="Clum A."/>
            <person name="Lindquist E."/>
            <person name="Ence D."/>
            <person name="Campbell M."/>
            <person name="Kronenberg Z."/>
            <person name="Feau N."/>
            <person name="Dhillon B."/>
            <person name="Hamelin R."/>
            <person name="Burleigh J."/>
            <person name="Smith J."/>
            <person name="Yandell M."/>
            <person name="Nelson C."/>
            <person name="Grigoriev I."/>
            <person name="Davis J."/>
        </authorList>
    </citation>
    <scope>NUCLEOTIDE SEQUENCE</scope>
    <source>
        <strain evidence="2">G11</strain>
    </source>
</reference>
<dbReference type="EMBL" id="MU167228">
    <property type="protein sequence ID" value="KAG0149434.1"/>
    <property type="molecule type" value="Genomic_DNA"/>
</dbReference>
<dbReference type="Pfam" id="PF18718">
    <property type="entry name" value="CxC5"/>
    <property type="match status" value="1"/>
</dbReference>
<protein>
    <recommendedName>
        <fullName evidence="1">CxC5 like cysteine cluster associated with KDZ domain-containing protein</fullName>
    </recommendedName>
</protein>
<dbReference type="Proteomes" id="UP000886653">
    <property type="component" value="Unassembled WGS sequence"/>
</dbReference>
<evidence type="ECO:0000313" key="3">
    <source>
        <dbReference type="Proteomes" id="UP000886653"/>
    </source>
</evidence>
<accession>A0A9P6NSI4</accession>
<evidence type="ECO:0000259" key="1">
    <source>
        <dbReference type="Pfam" id="PF18718"/>
    </source>
</evidence>
<name>A0A9P6NSI4_9BASI</name>
<comment type="caution">
    <text evidence="2">The sequence shown here is derived from an EMBL/GenBank/DDBJ whole genome shotgun (WGS) entry which is preliminary data.</text>
</comment>